<dbReference type="RefSeq" id="XP_029638888.1">
    <property type="nucleotide sequence ID" value="XM_029783028.1"/>
</dbReference>
<dbReference type="GO" id="GO:0005657">
    <property type="term" value="C:replication fork"/>
    <property type="evidence" value="ECO:0007669"/>
    <property type="project" value="TreeGrafter"/>
</dbReference>
<dbReference type="Proteomes" id="UP000515154">
    <property type="component" value="Linkage group LG7"/>
</dbReference>
<dbReference type="SUPFAM" id="SSF52540">
    <property type="entry name" value="P-loop containing nucleoside triphosphate hydrolases"/>
    <property type="match status" value="1"/>
</dbReference>
<accession>A0A6P7SLL3</accession>
<sequence>MPSHNLELKENVPVMSLRNLDSPKFCNRTRLIVKKMLRHLLEVEILTGLRKEERDLIPRIPLISPDLRFELKRLQFPVRVGYAMSVNKSQGQSLTVTGLHLIELCFSHGQLYAGCSRVRNGNKLFVLTPNGKTKNVVYHEALQ</sequence>
<dbReference type="KEGG" id="osn:115214014"/>
<evidence type="ECO:0000259" key="1">
    <source>
        <dbReference type="Pfam" id="PF21530"/>
    </source>
</evidence>
<protein>
    <submittedName>
        <fullName evidence="3">Uncharacterized protein LOC115214014</fullName>
    </submittedName>
</protein>
<gene>
    <name evidence="3" type="primary">LOC115214014</name>
</gene>
<proteinExistence type="predicted"/>
<dbReference type="InterPro" id="IPR049163">
    <property type="entry name" value="Pif1-like_2B_dom"/>
</dbReference>
<organism evidence="2 3">
    <name type="scientific">Octopus sinensis</name>
    <name type="common">East Asian common octopus</name>
    <dbReference type="NCBI Taxonomy" id="2607531"/>
    <lineage>
        <taxon>Eukaryota</taxon>
        <taxon>Metazoa</taxon>
        <taxon>Spiralia</taxon>
        <taxon>Lophotrochozoa</taxon>
        <taxon>Mollusca</taxon>
        <taxon>Cephalopoda</taxon>
        <taxon>Coleoidea</taxon>
        <taxon>Octopodiformes</taxon>
        <taxon>Octopoda</taxon>
        <taxon>Incirrata</taxon>
        <taxon>Octopodidae</taxon>
        <taxon>Octopus</taxon>
    </lineage>
</organism>
<feature type="domain" description="DNA helicase Pif1-like 2B" evidence="1">
    <location>
        <begin position="1"/>
        <end position="34"/>
    </location>
</feature>
<dbReference type="GO" id="GO:0006260">
    <property type="term" value="P:DNA replication"/>
    <property type="evidence" value="ECO:0007669"/>
    <property type="project" value="TreeGrafter"/>
</dbReference>
<dbReference type="PANTHER" id="PTHR23274">
    <property type="entry name" value="DNA HELICASE-RELATED"/>
    <property type="match status" value="1"/>
</dbReference>
<dbReference type="InterPro" id="IPR027417">
    <property type="entry name" value="P-loop_NTPase"/>
</dbReference>
<dbReference type="AlphaFoldDB" id="A0A6P7SLL3"/>
<evidence type="ECO:0000313" key="2">
    <source>
        <dbReference type="Proteomes" id="UP000515154"/>
    </source>
</evidence>
<dbReference type="Pfam" id="PF21530">
    <property type="entry name" value="Pif1_2B_dom"/>
    <property type="match status" value="1"/>
</dbReference>
<dbReference type="PANTHER" id="PTHR23274:SF51">
    <property type="entry name" value="OS03G0423850 PROTEIN"/>
    <property type="match status" value="1"/>
</dbReference>
<evidence type="ECO:0000313" key="3">
    <source>
        <dbReference type="RefSeq" id="XP_029638888.1"/>
    </source>
</evidence>
<reference evidence="3" key="1">
    <citation type="submission" date="2025-08" db="UniProtKB">
        <authorList>
            <consortium name="RefSeq"/>
        </authorList>
    </citation>
    <scope>IDENTIFICATION</scope>
</reference>
<keyword evidence="2" id="KW-1185">Reference proteome</keyword>
<name>A0A6P7SLL3_9MOLL</name>